<dbReference type="Pfam" id="PF13715">
    <property type="entry name" value="CarbopepD_reg_2"/>
    <property type="match status" value="1"/>
</dbReference>
<dbReference type="Proteomes" id="UP000033035">
    <property type="component" value="Unassembled WGS sequence"/>
</dbReference>
<proteinExistence type="inferred from homology"/>
<dbReference type="EMBL" id="AQHW01000002">
    <property type="protein sequence ID" value="KKB60359.1"/>
    <property type="molecule type" value="Genomic_DNA"/>
</dbReference>
<dbReference type="SUPFAM" id="SSF56935">
    <property type="entry name" value="Porins"/>
    <property type="match status" value="1"/>
</dbReference>
<keyword evidence="3 7" id="KW-1134">Transmembrane beta strand</keyword>
<dbReference type="InterPro" id="IPR037066">
    <property type="entry name" value="Plug_dom_sf"/>
</dbReference>
<comment type="subcellular location">
    <subcellularLocation>
        <location evidence="1 7">Cell outer membrane</location>
        <topology evidence="1 7">Multi-pass membrane protein</topology>
    </subcellularLocation>
</comment>
<evidence type="ECO:0000259" key="9">
    <source>
        <dbReference type="Pfam" id="PF07715"/>
    </source>
</evidence>
<dbReference type="RefSeq" id="WP_028730584.1">
    <property type="nucleotide sequence ID" value="NZ_KE386767.1"/>
</dbReference>
<dbReference type="Gene3D" id="2.170.130.10">
    <property type="entry name" value="TonB-dependent receptor, plug domain"/>
    <property type="match status" value="1"/>
</dbReference>
<comment type="caution">
    <text evidence="10">The sequence shown here is derived from an EMBL/GenBank/DDBJ whole genome shotgun (WGS) entry which is preliminary data.</text>
</comment>
<keyword evidence="5 7" id="KW-0472">Membrane</keyword>
<dbReference type="PATRIC" id="fig|1203610.3.peg.258"/>
<evidence type="ECO:0000256" key="2">
    <source>
        <dbReference type="ARBA" id="ARBA00022448"/>
    </source>
</evidence>
<dbReference type="InterPro" id="IPR008969">
    <property type="entry name" value="CarboxyPept-like_regulatory"/>
</dbReference>
<dbReference type="InterPro" id="IPR036942">
    <property type="entry name" value="Beta-barrel_TonB_sf"/>
</dbReference>
<dbReference type="NCBIfam" id="TIGR04056">
    <property type="entry name" value="OMP_RagA_SusC"/>
    <property type="match status" value="1"/>
</dbReference>
<protein>
    <submittedName>
        <fullName evidence="10">SusC/RagA family TonB-linked outer membrane protein</fullName>
    </submittedName>
</protein>
<dbReference type="GO" id="GO:0009279">
    <property type="term" value="C:cell outer membrane"/>
    <property type="evidence" value="ECO:0007669"/>
    <property type="project" value="UniProtKB-SubCell"/>
</dbReference>
<dbReference type="NCBIfam" id="TIGR04057">
    <property type="entry name" value="SusC_RagA_signa"/>
    <property type="match status" value="1"/>
</dbReference>
<evidence type="ECO:0000256" key="5">
    <source>
        <dbReference type="ARBA" id="ARBA00023136"/>
    </source>
</evidence>
<dbReference type="SUPFAM" id="SSF49464">
    <property type="entry name" value="Carboxypeptidase regulatory domain-like"/>
    <property type="match status" value="1"/>
</dbReference>
<keyword evidence="4 7" id="KW-0812">Transmembrane</keyword>
<feature type="chain" id="PRO_5002489988" evidence="8">
    <location>
        <begin position="28"/>
        <end position="1025"/>
    </location>
</feature>
<dbReference type="InterPro" id="IPR023997">
    <property type="entry name" value="TonB-dep_OMP_SusC/RagA_CS"/>
</dbReference>
<dbReference type="STRING" id="1203610.HMPREF1536_00239"/>
<feature type="signal peptide" evidence="8">
    <location>
        <begin position="1"/>
        <end position="27"/>
    </location>
</feature>
<dbReference type="FunFam" id="2.170.130.10:FF:000003">
    <property type="entry name" value="SusC/RagA family TonB-linked outer membrane protein"/>
    <property type="match status" value="1"/>
</dbReference>
<feature type="domain" description="TonB-dependent receptor plug" evidence="9">
    <location>
        <begin position="135"/>
        <end position="240"/>
    </location>
</feature>
<evidence type="ECO:0000256" key="4">
    <source>
        <dbReference type="ARBA" id="ARBA00022692"/>
    </source>
</evidence>
<dbReference type="Pfam" id="PF07715">
    <property type="entry name" value="Plug"/>
    <property type="match status" value="1"/>
</dbReference>
<evidence type="ECO:0000256" key="7">
    <source>
        <dbReference type="PROSITE-ProRule" id="PRU01360"/>
    </source>
</evidence>
<dbReference type="InterPro" id="IPR039426">
    <property type="entry name" value="TonB-dep_rcpt-like"/>
</dbReference>
<dbReference type="PROSITE" id="PS52016">
    <property type="entry name" value="TONB_DEPENDENT_REC_3"/>
    <property type="match status" value="1"/>
</dbReference>
<keyword evidence="2 7" id="KW-0813">Transport</keyword>
<keyword evidence="8" id="KW-0732">Signal</keyword>
<dbReference type="InterPro" id="IPR023996">
    <property type="entry name" value="TonB-dep_OMP_SusC/RagA"/>
</dbReference>
<evidence type="ECO:0000313" key="11">
    <source>
        <dbReference type="Proteomes" id="UP000033035"/>
    </source>
</evidence>
<keyword evidence="11" id="KW-1185">Reference proteome</keyword>
<dbReference type="Gene3D" id="2.60.40.1120">
    <property type="entry name" value="Carboxypeptidase-like, regulatory domain"/>
    <property type="match status" value="1"/>
</dbReference>
<dbReference type="Gene3D" id="2.40.170.20">
    <property type="entry name" value="TonB-dependent receptor, beta-barrel domain"/>
    <property type="match status" value="1"/>
</dbReference>
<evidence type="ECO:0000256" key="1">
    <source>
        <dbReference type="ARBA" id="ARBA00004571"/>
    </source>
</evidence>
<sequence length="1025" mass="113383">MNYRSILKQNQLSLLLIALAFPVSVTASSLYATTAEVSITQQKKAISGVVFDGGMNEPLIGANVVIKGTTNGTVTDLDGKFTLEANPNDILVISSIGFKTLEIKASEASKGKITLKEDSQALDEVVVVGYGVQKKANLTGSVATVKAETLESRPVSSVSAALAGQMPGVTAIQSSGRPGSQTGTITIRGKNSVNAVSPLVIVDGVPGSMNTIDPSDIESLTVLKDASSAAIYGVQAANGVILITTKKGKKGERARVSYSGNVAWATPTMRPKFLGSADYAMLYNEATLNDNPNNPLRFTDEDIELYRNGSDPYGHPNTDWYKETMKKNSIETMHHLSISGGSEKTSYSASVGYTQQDGLIDANNYKRFNARTSIDSQINKWFSAGMNVSGYRGTLMDGWNSVASMTQFTNRATPIEGVRNENGDFLYHGKDNPVALLGRDGFKRTMDQQVNGTLYGQVNILPNLSAKALFSIRNDFRDENGFKTNIVYGEKNEANTGLREANEKQTWWNWYTTQVLINYNETWGKHDLGLLAGFEQIDQRYKHLEATRKGGGNNELQESLSTLDASSQTNKETGYEVAHRSYFGRAQYSFADKYLFEANVRIDGSSRFASGNRWGTFPAFSAGWRITEEEFMKNADISWLSNLKLRVGWGQTGNEELKDDEVYLTIPSYAYEKYMFGNSLYSTAYESRYANKDLKWATVTSLEGAIEASFLNNKLGFELAGYKKSTKDMLLLLPVQGVFGLDAPRQNAGEVRNTGFDLSVFHNNVVNKDFRYDINFNLAYVHNELVDLKGTEGKEPGDGRDNFWFLEGYPIGSYYGYKADGYFNTEDDLKNHAKRTGTEQLGDIKYVDLNNDGKIDAANDREVIGKEFPSWTAGLGANLYYKNFDLSFFFQGAFDVDAYVNGEAAYAFFNGGKVLERHLDRWTPTNHDASYPRITMSDQINYQLSSYWLEDASYVRLKNLTVGYNLPKTLLAKINLERVKVYVTGENLFTITGMDSLDPESAPSNSRGGLYSNVRKISVGLKVGF</sequence>
<name>A0A0F5JRM7_9BACT</name>
<gene>
    <name evidence="10" type="ORF">HMPREF1536_00239</name>
</gene>
<accession>A0A0F5JRM7</accession>
<dbReference type="HOGENOM" id="CLU_004317_1_1_10"/>
<evidence type="ECO:0000313" key="10">
    <source>
        <dbReference type="EMBL" id="KKB60359.1"/>
    </source>
</evidence>
<evidence type="ECO:0000256" key="8">
    <source>
        <dbReference type="SAM" id="SignalP"/>
    </source>
</evidence>
<reference evidence="10 11" key="1">
    <citation type="submission" date="2013-04" db="EMBL/GenBank/DDBJ databases">
        <title>The Genome Sequence of Parabacteroides gordonii DSM 23371.</title>
        <authorList>
            <consortium name="The Broad Institute Genomics Platform"/>
            <person name="Earl A."/>
            <person name="Ward D."/>
            <person name="Feldgarden M."/>
            <person name="Gevers D."/>
            <person name="Martens E."/>
            <person name="Sakamoto M."/>
            <person name="Benno Y."/>
            <person name="Suzuki N."/>
            <person name="Matsunaga N."/>
            <person name="Koshihara K."/>
            <person name="Seki M."/>
            <person name="Komiya H."/>
            <person name="Walker B."/>
            <person name="Young S."/>
            <person name="Zeng Q."/>
            <person name="Gargeya S."/>
            <person name="Fitzgerald M."/>
            <person name="Haas B."/>
            <person name="Abouelleil A."/>
            <person name="Allen A.W."/>
            <person name="Alvarado L."/>
            <person name="Arachchi H.M."/>
            <person name="Berlin A.M."/>
            <person name="Chapman S.B."/>
            <person name="Gainer-Dewar J."/>
            <person name="Goldberg J."/>
            <person name="Griggs A."/>
            <person name="Gujja S."/>
            <person name="Hansen M."/>
            <person name="Howarth C."/>
            <person name="Imamovic A."/>
            <person name="Ireland A."/>
            <person name="Larimer J."/>
            <person name="McCowan C."/>
            <person name="Murphy C."/>
            <person name="Pearson M."/>
            <person name="Poon T.W."/>
            <person name="Priest M."/>
            <person name="Roberts A."/>
            <person name="Saif S."/>
            <person name="Shea T."/>
            <person name="Sisk P."/>
            <person name="Sykes S."/>
            <person name="Wortman J."/>
            <person name="Nusbaum C."/>
            <person name="Birren B."/>
        </authorList>
    </citation>
    <scope>NUCLEOTIDE SEQUENCE [LARGE SCALE GENOMIC DNA]</scope>
    <source>
        <strain evidence="10 11">MS-1</strain>
    </source>
</reference>
<dbReference type="AlphaFoldDB" id="A0A0F5JRM7"/>
<organism evidence="10 11">
    <name type="scientific">Parabacteroides gordonii MS-1 = DSM 23371</name>
    <dbReference type="NCBI Taxonomy" id="1203610"/>
    <lineage>
        <taxon>Bacteria</taxon>
        <taxon>Pseudomonadati</taxon>
        <taxon>Bacteroidota</taxon>
        <taxon>Bacteroidia</taxon>
        <taxon>Bacteroidales</taxon>
        <taxon>Tannerellaceae</taxon>
        <taxon>Parabacteroides</taxon>
    </lineage>
</organism>
<comment type="similarity">
    <text evidence="7">Belongs to the TonB-dependent receptor family.</text>
</comment>
<dbReference type="InterPro" id="IPR012910">
    <property type="entry name" value="Plug_dom"/>
</dbReference>
<keyword evidence="6 7" id="KW-0998">Cell outer membrane</keyword>
<evidence type="ECO:0000256" key="3">
    <source>
        <dbReference type="ARBA" id="ARBA00022452"/>
    </source>
</evidence>
<evidence type="ECO:0000256" key="6">
    <source>
        <dbReference type="ARBA" id="ARBA00023237"/>
    </source>
</evidence>